<dbReference type="Gene3D" id="1.10.10.10">
    <property type="entry name" value="Winged helix-like DNA-binding domain superfamily/Winged helix DNA-binding domain"/>
    <property type="match status" value="1"/>
</dbReference>
<evidence type="ECO:0000256" key="1">
    <source>
        <dbReference type="ARBA" id="ARBA00023015"/>
    </source>
</evidence>
<dbReference type="InterPro" id="IPR000524">
    <property type="entry name" value="Tscrpt_reg_HTH_GntR"/>
</dbReference>
<evidence type="ECO:0000259" key="5">
    <source>
        <dbReference type="PROSITE" id="PS50949"/>
    </source>
</evidence>
<dbReference type="PATRIC" id="fig|698760.3.peg.3163"/>
<dbReference type="RefSeq" id="WP_006376755.1">
    <property type="nucleotide sequence ID" value="NZ_AEJB01000231.1"/>
</dbReference>
<protein>
    <submittedName>
        <fullName evidence="6">Transcriptional regulator, GntR family</fullName>
    </submittedName>
</protein>
<dbReference type="STRING" id="85558.T45_06030"/>
<dbReference type="PANTHER" id="PTHR44846:SF1">
    <property type="entry name" value="MANNOSYL-D-GLYCERATE TRANSPORT_METABOLISM SYSTEM REPRESSOR MNGR-RELATED"/>
    <property type="match status" value="1"/>
</dbReference>
<dbReference type="CDD" id="cd07377">
    <property type="entry name" value="WHTH_GntR"/>
    <property type="match status" value="1"/>
</dbReference>
<dbReference type="InterPro" id="IPR036388">
    <property type="entry name" value="WH-like_DNA-bd_sf"/>
</dbReference>
<evidence type="ECO:0000313" key="7">
    <source>
        <dbReference type="Proteomes" id="UP000010931"/>
    </source>
</evidence>
<dbReference type="GO" id="GO:0045892">
    <property type="term" value="P:negative regulation of DNA-templated transcription"/>
    <property type="evidence" value="ECO:0007669"/>
    <property type="project" value="TreeGrafter"/>
</dbReference>
<dbReference type="PRINTS" id="PR00035">
    <property type="entry name" value="HTHGNTR"/>
</dbReference>
<name>L7FBV8_STRT8</name>
<keyword evidence="1" id="KW-0805">Transcription regulation</keyword>
<dbReference type="EMBL" id="AEJB01000231">
    <property type="protein sequence ID" value="ELP68135.1"/>
    <property type="molecule type" value="Genomic_DNA"/>
</dbReference>
<dbReference type="Pfam" id="PF00392">
    <property type="entry name" value="GntR"/>
    <property type="match status" value="1"/>
</dbReference>
<dbReference type="SMART" id="SM00345">
    <property type="entry name" value="HTH_GNTR"/>
    <property type="match status" value="1"/>
</dbReference>
<dbReference type="InterPro" id="IPR036390">
    <property type="entry name" value="WH_DNA-bd_sf"/>
</dbReference>
<dbReference type="GO" id="GO:0003700">
    <property type="term" value="F:DNA-binding transcription factor activity"/>
    <property type="evidence" value="ECO:0007669"/>
    <property type="project" value="InterPro"/>
</dbReference>
<accession>L7FBV8</accession>
<sequence>MGEQQDSQRATEGGGREFERILAELLGRMSVIDGEPAVYALGSLLPPQRELAQEFGVSRDTVQRVLRELTREGLIDSRQGSGSRVIAVPEPGRAGGAQPGGAQPVGAVRMARPGRTTLAPHIREAFTKPQVTLDVFTLTSESLQGHIWLQAERIRTREIAAPRSITLRMLLPTDDLPLPYPRAVGDTADTRPVDRLRAITNRHATSLRHVLGMLRAEGLVENVEVEIRRVPIAPVFKLYLLNGTDALHGMYEVTERPIVLEDETKPLAAIDVIGIGATLMHYVRGEAGPDSGNPDSGNPESGGPDSGRTDSGGPESPGSVFVESMQSWFDSVWKYLATD</sequence>
<feature type="domain" description="HTH gntR-type" evidence="5">
    <location>
        <begin position="20"/>
        <end position="88"/>
    </location>
</feature>
<dbReference type="Proteomes" id="UP000010931">
    <property type="component" value="Unassembled WGS sequence"/>
</dbReference>
<dbReference type="InterPro" id="IPR050679">
    <property type="entry name" value="Bact_HTH_transcr_reg"/>
</dbReference>
<evidence type="ECO:0000256" key="3">
    <source>
        <dbReference type="ARBA" id="ARBA00023163"/>
    </source>
</evidence>
<dbReference type="PANTHER" id="PTHR44846">
    <property type="entry name" value="MANNOSYL-D-GLYCERATE TRANSPORT/METABOLISM SYSTEM REPRESSOR MNGR-RELATED"/>
    <property type="match status" value="1"/>
</dbReference>
<feature type="region of interest" description="Disordered" evidence="4">
    <location>
        <begin position="285"/>
        <end position="320"/>
    </location>
</feature>
<gene>
    <name evidence="6" type="ORF">STRTUCAR8_06024</name>
</gene>
<dbReference type="AlphaFoldDB" id="L7FBV8"/>
<keyword evidence="7" id="KW-1185">Reference proteome</keyword>
<keyword evidence="3" id="KW-0804">Transcription</keyword>
<proteinExistence type="predicted"/>
<reference evidence="6 7" key="1">
    <citation type="journal article" date="2011" name="Plasmid">
        <title>Streptomyces turgidiscabies Car8 contains a modular pathogenicity island that shares virulence genes with other actinobacterial plant pathogens.</title>
        <authorList>
            <person name="Huguet-Tapia J.C."/>
            <person name="Badger J.H."/>
            <person name="Loria R."/>
            <person name="Pettis G.S."/>
        </authorList>
    </citation>
    <scope>NUCLEOTIDE SEQUENCE [LARGE SCALE GENOMIC DNA]</scope>
    <source>
        <strain evidence="6 7">Car8</strain>
    </source>
</reference>
<dbReference type="SUPFAM" id="SSF46785">
    <property type="entry name" value="Winged helix' DNA-binding domain"/>
    <property type="match status" value="1"/>
</dbReference>
<evidence type="ECO:0000256" key="4">
    <source>
        <dbReference type="SAM" id="MobiDB-lite"/>
    </source>
</evidence>
<organism evidence="6 7">
    <name type="scientific">Streptomyces turgidiscabies (strain Car8)</name>
    <dbReference type="NCBI Taxonomy" id="698760"/>
    <lineage>
        <taxon>Bacteria</taxon>
        <taxon>Bacillati</taxon>
        <taxon>Actinomycetota</taxon>
        <taxon>Actinomycetes</taxon>
        <taxon>Kitasatosporales</taxon>
        <taxon>Streptomycetaceae</taxon>
        <taxon>Streptomyces</taxon>
    </lineage>
</organism>
<comment type="caution">
    <text evidence="6">The sequence shown here is derived from an EMBL/GenBank/DDBJ whole genome shotgun (WGS) entry which is preliminary data.</text>
</comment>
<evidence type="ECO:0000313" key="6">
    <source>
        <dbReference type="EMBL" id="ELP68135.1"/>
    </source>
</evidence>
<evidence type="ECO:0000256" key="2">
    <source>
        <dbReference type="ARBA" id="ARBA00023125"/>
    </source>
</evidence>
<dbReference type="GeneID" id="97400148"/>
<dbReference type="GO" id="GO:0003677">
    <property type="term" value="F:DNA binding"/>
    <property type="evidence" value="ECO:0007669"/>
    <property type="project" value="UniProtKB-KW"/>
</dbReference>
<dbReference type="PROSITE" id="PS50949">
    <property type="entry name" value="HTH_GNTR"/>
    <property type="match status" value="1"/>
</dbReference>
<keyword evidence="2" id="KW-0238">DNA-binding</keyword>